<keyword evidence="1" id="KW-0677">Repeat</keyword>
<dbReference type="InterPro" id="IPR002110">
    <property type="entry name" value="Ankyrin_rpt"/>
</dbReference>
<dbReference type="InterPro" id="IPR036770">
    <property type="entry name" value="Ankyrin_rpt-contain_sf"/>
</dbReference>
<dbReference type="InParanoid" id="F0YNL4"/>
<dbReference type="EMBL" id="GL833178">
    <property type="protein sequence ID" value="EGB03285.1"/>
    <property type="molecule type" value="Genomic_DNA"/>
</dbReference>
<dbReference type="Pfam" id="PF12796">
    <property type="entry name" value="Ank_2"/>
    <property type="match status" value="1"/>
</dbReference>
<evidence type="ECO:0000313" key="4">
    <source>
        <dbReference type="EMBL" id="EGB03285.1"/>
    </source>
</evidence>
<gene>
    <name evidence="4" type="ORF">AURANDRAFT_8113</name>
</gene>
<dbReference type="GeneID" id="20229189"/>
<proteinExistence type="predicted"/>
<dbReference type="PANTHER" id="PTHR24166">
    <property type="entry name" value="ROLLING PEBBLES, ISOFORM B"/>
    <property type="match status" value="1"/>
</dbReference>
<feature type="non-terminal residue" evidence="4">
    <location>
        <position position="1"/>
    </location>
</feature>
<dbReference type="InterPro" id="IPR050889">
    <property type="entry name" value="Dendritic_Spine_Reg/Scaffold"/>
</dbReference>
<evidence type="ECO:0000256" key="3">
    <source>
        <dbReference type="PROSITE-ProRule" id="PRU00023"/>
    </source>
</evidence>
<dbReference type="KEGG" id="aaf:AURANDRAFT_8113"/>
<organism evidence="5">
    <name type="scientific">Aureococcus anophagefferens</name>
    <name type="common">Harmful bloom alga</name>
    <dbReference type="NCBI Taxonomy" id="44056"/>
    <lineage>
        <taxon>Eukaryota</taxon>
        <taxon>Sar</taxon>
        <taxon>Stramenopiles</taxon>
        <taxon>Ochrophyta</taxon>
        <taxon>Pelagophyceae</taxon>
        <taxon>Pelagomonadales</taxon>
        <taxon>Pelagomonadaceae</taxon>
        <taxon>Aureococcus</taxon>
    </lineage>
</organism>
<feature type="non-terminal residue" evidence="4">
    <location>
        <position position="80"/>
    </location>
</feature>
<evidence type="ECO:0000256" key="1">
    <source>
        <dbReference type="ARBA" id="ARBA00022737"/>
    </source>
</evidence>
<keyword evidence="2 3" id="KW-0040">ANK repeat</keyword>
<keyword evidence="5" id="KW-1185">Reference proteome</keyword>
<protein>
    <submittedName>
        <fullName evidence="4">Uncharacterized protein</fullName>
    </submittedName>
</protein>
<evidence type="ECO:0000313" key="5">
    <source>
        <dbReference type="Proteomes" id="UP000002729"/>
    </source>
</evidence>
<dbReference type="RefSeq" id="XP_009042002.1">
    <property type="nucleotide sequence ID" value="XM_009043754.1"/>
</dbReference>
<sequence length="80" mass="8294">HVLQLLISRGAKVNDQDELGQCALLAAVQRGKVVEVDALLSFGAHANLADAEGSTPLMKAAQAGEKAICARLIEGDADLN</sequence>
<evidence type="ECO:0000256" key="2">
    <source>
        <dbReference type="ARBA" id="ARBA00023043"/>
    </source>
</evidence>
<accession>F0YNL4</accession>
<dbReference type="PROSITE" id="PS50297">
    <property type="entry name" value="ANK_REP_REGION"/>
    <property type="match status" value="1"/>
</dbReference>
<name>F0YNL4_AURAN</name>
<dbReference type="AlphaFoldDB" id="F0YNL4"/>
<dbReference type="PROSITE" id="PS50088">
    <property type="entry name" value="ANK_REPEAT"/>
    <property type="match status" value="1"/>
</dbReference>
<dbReference type="OrthoDB" id="78539at2759"/>
<reference evidence="4 5" key="1">
    <citation type="journal article" date="2011" name="Proc. Natl. Acad. Sci. U.S.A.">
        <title>Niche of harmful alga Aureococcus anophagefferens revealed through ecogenomics.</title>
        <authorList>
            <person name="Gobler C.J."/>
            <person name="Berry D.L."/>
            <person name="Dyhrman S.T."/>
            <person name="Wilhelm S.W."/>
            <person name="Salamov A."/>
            <person name="Lobanov A.V."/>
            <person name="Zhang Y."/>
            <person name="Collier J.L."/>
            <person name="Wurch L.L."/>
            <person name="Kustka A.B."/>
            <person name="Dill B.D."/>
            <person name="Shah M."/>
            <person name="VerBerkmoes N.C."/>
            <person name="Kuo A."/>
            <person name="Terry A."/>
            <person name="Pangilinan J."/>
            <person name="Lindquist E.A."/>
            <person name="Lucas S."/>
            <person name="Paulsen I.T."/>
            <person name="Hattenrath-Lehmann T.K."/>
            <person name="Talmage S.C."/>
            <person name="Walker E.A."/>
            <person name="Koch F."/>
            <person name="Burson A.M."/>
            <person name="Marcoval M.A."/>
            <person name="Tang Y.Z."/>
            <person name="Lecleir G.R."/>
            <person name="Coyne K.J."/>
            <person name="Berg G.M."/>
            <person name="Bertrand E.M."/>
            <person name="Saito M.A."/>
            <person name="Gladyshev V.N."/>
            <person name="Grigoriev I.V."/>
        </authorList>
    </citation>
    <scope>NUCLEOTIDE SEQUENCE [LARGE SCALE GENOMIC DNA]</scope>
    <source>
        <strain evidence="5">CCMP 1984</strain>
    </source>
</reference>
<dbReference type="Proteomes" id="UP000002729">
    <property type="component" value="Unassembled WGS sequence"/>
</dbReference>
<dbReference type="PANTHER" id="PTHR24166:SF48">
    <property type="entry name" value="PROTEIN VAPYRIN"/>
    <property type="match status" value="1"/>
</dbReference>
<dbReference type="SUPFAM" id="SSF48403">
    <property type="entry name" value="Ankyrin repeat"/>
    <property type="match status" value="1"/>
</dbReference>
<feature type="repeat" description="ANK" evidence="3">
    <location>
        <begin position="52"/>
        <end position="80"/>
    </location>
</feature>
<dbReference type="Gene3D" id="1.25.40.20">
    <property type="entry name" value="Ankyrin repeat-containing domain"/>
    <property type="match status" value="1"/>
</dbReference>